<feature type="transmembrane region" description="Helical" evidence="1">
    <location>
        <begin position="38"/>
        <end position="58"/>
    </location>
</feature>
<dbReference type="EMBL" id="CVRI01000004">
    <property type="protein sequence ID" value="CRK87302.1"/>
    <property type="molecule type" value="Genomic_DNA"/>
</dbReference>
<proteinExistence type="predicted"/>
<keyword evidence="1" id="KW-0812">Transmembrane</keyword>
<evidence type="ECO:0000313" key="3">
    <source>
        <dbReference type="Proteomes" id="UP000183832"/>
    </source>
</evidence>
<dbReference type="AlphaFoldDB" id="A0A1J1HLH5"/>
<evidence type="ECO:0000313" key="2">
    <source>
        <dbReference type="EMBL" id="CRK87302.1"/>
    </source>
</evidence>
<dbReference type="Proteomes" id="UP000183832">
    <property type="component" value="Unassembled WGS sequence"/>
</dbReference>
<reference evidence="2 3" key="1">
    <citation type="submission" date="2015-04" db="EMBL/GenBank/DDBJ databases">
        <authorList>
            <person name="Syromyatnikov M.Y."/>
            <person name="Popov V.N."/>
        </authorList>
    </citation>
    <scope>NUCLEOTIDE SEQUENCE [LARGE SCALE GENOMIC DNA]</scope>
</reference>
<keyword evidence="3" id="KW-1185">Reference proteome</keyword>
<organism evidence="2 3">
    <name type="scientific">Clunio marinus</name>
    <dbReference type="NCBI Taxonomy" id="568069"/>
    <lineage>
        <taxon>Eukaryota</taxon>
        <taxon>Metazoa</taxon>
        <taxon>Ecdysozoa</taxon>
        <taxon>Arthropoda</taxon>
        <taxon>Hexapoda</taxon>
        <taxon>Insecta</taxon>
        <taxon>Pterygota</taxon>
        <taxon>Neoptera</taxon>
        <taxon>Endopterygota</taxon>
        <taxon>Diptera</taxon>
        <taxon>Nematocera</taxon>
        <taxon>Chironomoidea</taxon>
        <taxon>Chironomidae</taxon>
        <taxon>Clunio</taxon>
    </lineage>
</organism>
<sequence>MPFGLNISRHNQRQGCTNISQINTKLIFTELKSIVTPLNIYCYFFLLELCLVCFCLLINGGGLDRQIVVRDILKSTISHPLMLIRQHINLYCRYFNSTRINDDS</sequence>
<name>A0A1J1HLH5_9DIPT</name>
<protein>
    <submittedName>
        <fullName evidence="2">CLUMA_CG001104, isoform A</fullName>
    </submittedName>
</protein>
<gene>
    <name evidence="2" type="ORF">CLUMA_CG001104</name>
</gene>
<evidence type="ECO:0000256" key="1">
    <source>
        <dbReference type="SAM" id="Phobius"/>
    </source>
</evidence>
<keyword evidence="1" id="KW-1133">Transmembrane helix</keyword>
<accession>A0A1J1HLH5</accession>
<keyword evidence="1" id="KW-0472">Membrane</keyword>